<organism evidence="4 5">
    <name type="scientific">Novymonas esmeraldas</name>
    <dbReference type="NCBI Taxonomy" id="1808958"/>
    <lineage>
        <taxon>Eukaryota</taxon>
        <taxon>Discoba</taxon>
        <taxon>Euglenozoa</taxon>
        <taxon>Kinetoplastea</taxon>
        <taxon>Metakinetoplastina</taxon>
        <taxon>Trypanosomatida</taxon>
        <taxon>Trypanosomatidae</taxon>
        <taxon>Novymonas</taxon>
    </lineage>
</organism>
<dbReference type="CDD" id="cd02947">
    <property type="entry name" value="TRX_family"/>
    <property type="match status" value="1"/>
</dbReference>
<evidence type="ECO:0000256" key="1">
    <source>
        <dbReference type="SAM" id="MobiDB-lite"/>
    </source>
</evidence>
<feature type="compositionally biased region" description="Low complexity" evidence="1">
    <location>
        <begin position="170"/>
        <end position="186"/>
    </location>
</feature>
<feature type="compositionally biased region" description="Polar residues" evidence="1">
    <location>
        <begin position="377"/>
        <end position="398"/>
    </location>
</feature>
<gene>
    <name evidence="4" type="ORF">NESM_000059100</name>
</gene>
<name>A0AAW0F1V8_9TRYP</name>
<feature type="region of interest" description="Disordered" evidence="1">
    <location>
        <begin position="133"/>
        <end position="186"/>
    </location>
</feature>
<feature type="domain" description="Thioredoxin" evidence="3">
    <location>
        <begin position="309"/>
        <end position="366"/>
    </location>
</feature>
<feature type="chain" id="PRO_5043519320" evidence="2">
    <location>
        <begin position="19"/>
        <end position="398"/>
    </location>
</feature>
<evidence type="ECO:0000313" key="5">
    <source>
        <dbReference type="Proteomes" id="UP001430356"/>
    </source>
</evidence>
<evidence type="ECO:0000313" key="4">
    <source>
        <dbReference type="EMBL" id="KAK7200094.1"/>
    </source>
</evidence>
<dbReference type="InterPro" id="IPR036249">
    <property type="entry name" value="Thioredoxin-like_sf"/>
</dbReference>
<dbReference type="FunFam" id="3.40.30.10:FF:000516">
    <property type="entry name" value="Thioredoxin_-_putative"/>
    <property type="match status" value="1"/>
</dbReference>
<dbReference type="Proteomes" id="UP001430356">
    <property type="component" value="Unassembled WGS sequence"/>
</dbReference>
<dbReference type="EMBL" id="JAECZO010000003">
    <property type="protein sequence ID" value="KAK7200094.1"/>
    <property type="molecule type" value="Genomic_DNA"/>
</dbReference>
<dbReference type="Gene3D" id="3.40.30.10">
    <property type="entry name" value="Glutaredoxin"/>
    <property type="match status" value="1"/>
</dbReference>
<accession>A0AAW0F1V8</accession>
<feature type="region of interest" description="Disordered" evidence="1">
    <location>
        <begin position="375"/>
        <end position="398"/>
    </location>
</feature>
<keyword evidence="5" id="KW-1185">Reference proteome</keyword>
<protein>
    <submittedName>
        <fullName evidence="4">Thioredoxin</fullName>
    </submittedName>
</protein>
<dbReference type="SUPFAM" id="SSF52833">
    <property type="entry name" value="Thioredoxin-like"/>
    <property type="match status" value="1"/>
</dbReference>
<feature type="compositionally biased region" description="Low complexity" evidence="1">
    <location>
        <begin position="270"/>
        <end position="294"/>
    </location>
</feature>
<comment type="caution">
    <text evidence="4">The sequence shown here is derived from an EMBL/GenBank/DDBJ whole genome shotgun (WGS) entry which is preliminary data.</text>
</comment>
<dbReference type="AlphaFoldDB" id="A0AAW0F1V8"/>
<evidence type="ECO:0000256" key="2">
    <source>
        <dbReference type="SAM" id="SignalP"/>
    </source>
</evidence>
<sequence length="398" mass="39934">MHTGVCTVAASWVAAAAAVVHRSSSSISRQTSGVSATTAEAATAPRASPACAGVTAAGARLTPVAGGRRWSSRGSSSQGVCWYSTTPSSLRRMEARPARRRTCAAAWADTEMVAAIGAVVHHTRCAANIPAGAGASASPDCDSGAATSTDESVTAGTAASAREEERRADAAGAPPAGEEGPSAAAEGPPALVFPFVGNPHELQDRLRGANVLVFFFKAACAPCAAFRSKLLHAVAGAAEVSPGPADSHSPPTPPHQNAVDGPTDGAASTAAPDLAAGEGAAPTSDTATTSPAMSAEDQKACDAACRSLGDIAAAFPHSVILLTVDTNANTKVTALHDIRSLPTFIAYRNGCIVGRVEGANEDEVNQLVHLLTHGSREASSQTSTAQPAITSEPPCSTS</sequence>
<feature type="region of interest" description="Disordered" evidence="1">
    <location>
        <begin position="239"/>
        <end position="294"/>
    </location>
</feature>
<evidence type="ECO:0000259" key="3">
    <source>
        <dbReference type="Pfam" id="PF00085"/>
    </source>
</evidence>
<reference evidence="4 5" key="1">
    <citation type="journal article" date="2021" name="MBio">
        <title>A New Model Trypanosomatid, Novymonas esmeraldas: Genomic Perception of Its 'Candidatus Pandoraea novymonadis' Endosymbiont.</title>
        <authorList>
            <person name="Zakharova A."/>
            <person name="Saura A."/>
            <person name="Butenko A."/>
            <person name="Podesvova L."/>
            <person name="Warmusova S."/>
            <person name="Kostygov A.Y."/>
            <person name="Nenarokova A."/>
            <person name="Lukes J."/>
            <person name="Opperdoes F.R."/>
            <person name="Yurchenko V."/>
        </authorList>
    </citation>
    <scope>NUCLEOTIDE SEQUENCE [LARGE SCALE GENOMIC DNA]</scope>
    <source>
        <strain evidence="4 5">E262AT.01</strain>
    </source>
</reference>
<keyword evidence="2" id="KW-0732">Signal</keyword>
<feature type="compositionally biased region" description="Low complexity" evidence="1">
    <location>
        <begin position="133"/>
        <end position="146"/>
    </location>
</feature>
<feature type="signal peptide" evidence="2">
    <location>
        <begin position="1"/>
        <end position="18"/>
    </location>
</feature>
<dbReference type="InterPro" id="IPR013766">
    <property type="entry name" value="Thioredoxin_domain"/>
</dbReference>
<dbReference type="Pfam" id="PF00085">
    <property type="entry name" value="Thioredoxin"/>
    <property type="match status" value="1"/>
</dbReference>
<proteinExistence type="predicted"/>